<dbReference type="Proteomes" id="UP000005984">
    <property type="component" value="Unassembled WGS sequence"/>
</dbReference>
<comment type="caution">
    <text evidence="2">The sequence shown here is derived from an EMBL/GenBank/DDBJ whole genome shotgun (WGS) entry which is preliminary data.</text>
</comment>
<proteinExistence type="predicted"/>
<reference evidence="2 3" key="1">
    <citation type="submission" date="2008-10" db="EMBL/GenBank/DDBJ databases">
        <authorList>
            <person name="Qin X."/>
            <person name="Bachman B."/>
            <person name="Battles P."/>
            <person name="Bell A."/>
            <person name="Bess C."/>
            <person name="Bickham C."/>
            <person name="Chaboub L."/>
            <person name="Chen D."/>
            <person name="Coyle M."/>
            <person name="Deiros D.R."/>
            <person name="Dinh H."/>
            <person name="Forbes L."/>
            <person name="Fowler G."/>
            <person name="Francisco L."/>
            <person name="Fu Q."/>
            <person name="Gubbala S."/>
            <person name="Hale W."/>
            <person name="Han Y."/>
            <person name="Hemphill L."/>
            <person name="Highlander S.K."/>
            <person name="Hirani K."/>
            <person name="Hogues M."/>
            <person name="Jackson L."/>
            <person name="Jakkamsetti A."/>
            <person name="Javaid M."/>
            <person name="Jiang H."/>
            <person name="Korchina V."/>
            <person name="Kovar C."/>
            <person name="Lara F."/>
            <person name="Lee S."/>
            <person name="Mata R."/>
            <person name="Mathew T."/>
            <person name="Moen C."/>
            <person name="Morales K."/>
            <person name="Munidasa M."/>
            <person name="Nazareth L."/>
            <person name="Ngo R."/>
            <person name="Nguyen L."/>
            <person name="Okwuonu G."/>
            <person name="Ongeri F."/>
            <person name="Patil S."/>
            <person name="Petrosino J."/>
            <person name="Pham C."/>
            <person name="Pham P."/>
            <person name="Pu L.-L."/>
            <person name="Puazo M."/>
            <person name="Raj R."/>
            <person name="Reid J."/>
            <person name="Rouhana J."/>
            <person name="Saada N."/>
            <person name="Shang Y."/>
            <person name="Simmons D."/>
            <person name="Thornton R."/>
            <person name="Warren J."/>
            <person name="Weissenberger G."/>
            <person name="Zhang J."/>
            <person name="Zhang L."/>
            <person name="Zhou C."/>
            <person name="Zhu D."/>
            <person name="Muzny D."/>
            <person name="Worley K."/>
            <person name="Gibbs R."/>
        </authorList>
    </citation>
    <scope>NUCLEOTIDE SEQUENCE [LARGE SCALE GENOMIC DNA]</scope>
    <source>
        <strain evidence="2 3">ATCC 51172</strain>
    </source>
</reference>
<dbReference type="eggNOG" id="COG1196">
    <property type="taxonomic scope" value="Bacteria"/>
</dbReference>
<gene>
    <name evidence="2" type="ORF">HMPREF0072_1963</name>
</gene>
<feature type="non-terminal residue" evidence="2">
    <location>
        <position position="100"/>
    </location>
</feature>
<feature type="coiled-coil region" evidence="1">
    <location>
        <begin position="25"/>
        <end position="52"/>
    </location>
</feature>
<feature type="non-terminal residue" evidence="2">
    <location>
        <position position="1"/>
    </location>
</feature>
<sequence length="100" mass="11731">VVSGKLKKLLSDKEKLSPKKWNEEKILLMGKLEEINKEKDKIKDEYQEINHIKYSVDFVNKELGIDLSIEIDKLIKQGEKPSVIAQIKKFQDQVNKDNEY</sequence>
<evidence type="ECO:0000256" key="1">
    <source>
        <dbReference type="SAM" id="Coils"/>
    </source>
</evidence>
<protein>
    <submittedName>
        <fullName evidence="2">Uncharacterized protein</fullName>
    </submittedName>
</protein>
<dbReference type="EMBL" id="ABYO01000270">
    <property type="protein sequence ID" value="EEI85473.1"/>
    <property type="molecule type" value="Genomic_DNA"/>
</dbReference>
<keyword evidence="3" id="KW-1185">Reference proteome</keyword>
<evidence type="ECO:0000313" key="3">
    <source>
        <dbReference type="Proteomes" id="UP000005984"/>
    </source>
</evidence>
<accession>C2BHZ3</accession>
<dbReference type="STRING" id="525254.HMPREF0072_1963"/>
<organism evidence="2 3">
    <name type="scientific">Anaerococcus lactolyticus ATCC 51172</name>
    <dbReference type="NCBI Taxonomy" id="525254"/>
    <lineage>
        <taxon>Bacteria</taxon>
        <taxon>Bacillati</taxon>
        <taxon>Bacillota</taxon>
        <taxon>Tissierellia</taxon>
        <taxon>Tissierellales</taxon>
        <taxon>Peptoniphilaceae</taxon>
        <taxon>Anaerococcus</taxon>
    </lineage>
</organism>
<dbReference type="AlphaFoldDB" id="C2BHZ3"/>
<keyword evidence="1" id="KW-0175">Coiled coil</keyword>
<name>C2BHZ3_9FIRM</name>
<evidence type="ECO:0000313" key="2">
    <source>
        <dbReference type="EMBL" id="EEI85473.1"/>
    </source>
</evidence>